<name>A0A0F9DT64_9ZZZZ</name>
<sequence length="43" mass="5070">MAEAEHVILIPSRQELLKKRGNIGPAYSLLERLTMDVYHRKYE</sequence>
<dbReference type="AlphaFoldDB" id="A0A0F9DT64"/>
<reference evidence="1" key="1">
    <citation type="journal article" date="2015" name="Nature">
        <title>Complex archaea that bridge the gap between prokaryotes and eukaryotes.</title>
        <authorList>
            <person name="Spang A."/>
            <person name="Saw J.H."/>
            <person name="Jorgensen S.L."/>
            <person name="Zaremba-Niedzwiedzka K."/>
            <person name="Martijn J."/>
            <person name="Lind A.E."/>
            <person name="van Eijk R."/>
            <person name="Schleper C."/>
            <person name="Guy L."/>
            <person name="Ettema T.J."/>
        </authorList>
    </citation>
    <scope>NUCLEOTIDE SEQUENCE</scope>
</reference>
<protein>
    <submittedName>
        <fullName evidence="1">Uncharacterized protein</fullName>
    </submittedName>
</protein>
<accession>A0A0F9DT64</accession>
<gene>
    <name evidence="1" type="ORF">LCGC14_2159120</name>
</gene>
<organism evidence="1">
    <name type="scientific">marine sediment metagenome</name>
    <dbReference type="NCBI Taxonomy" id="412755"/>
    <lineage>
        <taxon>unclassified sequences</taxon>
        <taxon>metagenomes</taxon>
        <taxon>ecological metagenomes</taxon>
    </lineage>
</organism>
<evidence type="ECO:0000313" key="1">
    <source>
        <dbReference type="EMBL" id="KKL65028.1"/>
    </source>
</evidence>
<feature type="non-terminal residue" evidence="1">
    <location>
        <position position="43"/>
    </location>
</feature>
<dbReference type="EMBL" id="LAZR01027664">
    <property type="protein sequence ID" value="KKL65028.1"/>
    <property type="molecule type" value="Genomic_DNA"/>
</dbReference>
<proteinExistence type="predicted"/>
<comment type="caution">
    <text evidence="1">The sequence shown here is derived from an EMBL/GenBank/DDBJ whole genome shotgun (WGS) entry which is preliminary data.</text>
</comment>